<dbReference type="PANTHER" id="PTHR21427">
    <property type="entry name" value="UBIQUINONE BIOSYNTHESIS PROTEIN COQ9, MITOCHONDRIAL"/>
    <property type="match status" value="1"/>
</dbReference>
<evidence type="ECO:0000256" key="6">
    <source>
        <dbReference type="ARBA" id="ARBA00023121"/>
    </source>
</evidence>
<dbReference type="EMBL" id="JBEFKJ010000006">
    <property type="protein sequence ID" value="KAL2045728.1"/>
    <property type="molecule type" value="Genomic_DNA"/>
</dbReference>
<dbReference type="InterPro" id="IPR013718">
    <property type="entry name" value="COQ9_C"/>
</dbReference>
<evidence type="ECO:0000256" key="2">
    <source>
        <dbReference type="ARBA" id="ARBA00004749"/>
    </source>
</evidence>
<keyword evidence="12" id="KW-1185">Reference proteome</keyword>
<evidence type="ECO:0000256" key="8">
    <source>
        <dbReference type="RuleBase" id="RU366063"/>
    </source>
</evidence>
<evidence type="ECO:0000256" key="1">
    <source>
        <dbReference type="ARBA" id="ARBA00004173"/>
    </source>
</evidence>
<dbReference type="Pfam" id="PF21392">
    <property type="entry name" value="COQ9_N"/>
    <property type="match status" value="1"/>
</dbReference>
<organism evidence="11 12">
    <name type="scientific">Stereocaulon virgatum</name>
    <dbReference type="NCBI Taxonomy" id="373712"/>
    <lineage>
        <taxon>Eukaryota</taxon>
        <taxon>Fungi</taxon>
        <taxon>Dikarya</taxon>
        <taxon>Ascomycota</taxon>
        <taxon>Pezizomycotina</taxon>
        <taxon>Lecanoromycetes</taxon>
        <taxon>OSLEUM clade</taxon>
        <taxon>Lecanoromycetidae</taxon>
        <taxon>Lecanorales</taxon>
        <taxon>Lecanorineae</taxon>
        <taxon>Stereocaulaceae</taxon>
        <taxon>Stereocaulon</taxon>
    </lineage>
</organism>
<comment type="subcellular location">
    <subcellularLocation>
        <location evidence="1 8">Mitochondrion</location>
    </subcellularLocation>
</comment>
<reference evidence="11 12" key="1">
    <citation type="submission" date="2024-09" db="EMBL/GenBank/DDBJ databases">
        <title>Rethinking Asexuality: The Enigmatic Case of Functional Sexual Genes in Lepraria (Stereocaulaceae).</title>
        <authorList>
            <person name="Doellman M."/>
            <person name="Sun Y."/>
            <person name="Barcenas-Pena A."/>
            <person name="Lumbsch H.T."/>
            <person name="Grewe F."/>
        </authorList>
    </citation>
    <scope>NUCLEOTIDE SEQUENCE [LARGE SCALE GENOMIC DNA]</scope>
    <source>
        <strain evidence="11 12">Mercado 3170</strain>
    </source>
</reference>
<dbReference type="Proteomes" id="UP001590950">
    <property type="component" value="Unassembled WGS sequence"/>
</dbReference>
<gene>
    <name evidence="11" type="ORF">N7G274_002159</name>
</gene>
<protein>
    <recommendedName>
        <fullName evidence="8">Ubiquinone biosynthesis protein</fullName>
    </recommendedName>
</protein>
<keyword evidence="4 8" id="KW-0831">Ubiquinone biosynthesis</keyword>
<dbReference type="Gene3D" id="1.10.357.10">
    <property type="entry name" value="Tetracycline Repressor, domain 2"/>
    <property type="match status" value="1"/>
</dbReference>
<accession>A0ABR4AQK2</accession>
<evidence type="ECO:0000259" key="9">
    <source>
        <dbReference type="Pfam" id="PF08511"/>
    </source>
</evidence>
<keyword evidence="6 8" id="KW-0446">Lipid-binding</keyword>
<comment type="function">
    <text evidence="8">Membrane-associated protein that warps the membrane surface to access and bind aromatic isoprenes with high specificity, including ubiquinone (CoQ) isoprene intermediates and presents them directly to Coq7, therefore facilitating the Coq7-mediated hydroxylase step. Participates in the biosynthesis of coenzyme Q, also named ubiquinone, an essential lipid-soluble electron transporter for aerobic cellular respiration.</text>
</comment>
<keyword evidence="7 8" id="KW-0496">Mitochondrion</keyword>
<evidence type="ECO:0000256" key="4">
    <source>
        <dbReference type="ARBA" id="ARBA00022688"/>
    </source>
</evidence>
<dbReference type="Pfam" id="PF08511">
    <property type="entry name" value="COQ9"/>
    <property type="match status" value="1"/>
</dbReference>
<proteinExistence type="inferred from homology"/>
<dbReference type="InterPro" id="IPR012762">
    <property type="entry name" value="Ubiq_biosynth_COQ9"/>
</dbReference>
<feature type="domain" description="COQ9 C-terminal" evidence="9">
    <location>
        <begin position="160"/>
        <end position="228"/>
    </location>
</feature>
<evidence type="ECO:0000313" key="11">
    <source>
        <dbReference type="EMBL" id="KAL2045728.1"/>
    </source>
</evidence>
<name>A0ABR4AQK2_9LECA</name>
<keyword evidence="5" id="KW-0809">Transit peptide</keyword>
<evidence type="ECO:0000259" key="10">
    <source>
        <dbReference type="Pfam" id="PF21392"/>
    </source>
</evidence>
<dbReference type="InterPro" id="IPR048674">
    <property type="entry name" value="COQ9_HTH"/>
</dbReference>
<sequence length="258" mass="28439">MHIFLGSACHPTMIAIKPCRALLRPPSCSRLKACRRLYHSYEHHRTPPFPPTESRILSAALSHVPTHGFTTAALTQGARDAGYLDVSTNLFPAGPFSIVNYHLVTQRLALANDAPSTDDVLNNVSQNIKILAFRRLHANKAIIHRWQEALALMATPAHLPTSLRELALLSDELLFLAGSTDVTSSWYTNRGGLAAIYASAELFMTTDRSKDYVETEDFLTRRLEEGEEIKTFIGGVGSWVGMQAGALIDGLRTKGVWI</sequence>
<feature type="domain" description="Ubiquinone biosynthesis protein COQ9 HTH" evidence="10">
    <location>
        <begin position="54"/>
        <end position="78"/>
    </location>
</feature>
<dbReference type="NCBIfam" id="TIGR02396">
    <property type="entry name" value="diverge_rpsU"/>
    <property type="match status" value="1"/>
</dbReference>
<dbReference type="PANTHER" id="PTHR21427:SF19">
    <property type="entry name" value="UBIQUINONE BIOSYNTHESIS PROTEIN COQ9, MITOCHONDRIAL"/>
    <property type="match status" value="1"/>
</dbReference>
<evidence type="ECO:0000256" key="3">
    <source>
        <dbReference type="ARBA" id="ARBA00010766"/>
    </source>
</evidence>
<evidence type="ECO:0000256" key="5">
    <source>
        <dbReference type="ARBA" id="ARBA00022946"/>
    </source>
</evidence>
<evidence type="ECO:0000313" key="12">
    <source>
        <dbReference type="Proteomes" id="UP001590950"/>
    </source>
</evidence>
<evidence type="ECO:0000256" key="7">
    <source>
        <dbReference type="ARBA" id="ARBA00023128"/>
    </source>
</evidence>
<comment type="pathway">
    <text evidence="2 8">Cofactor biosynthesis; ubiquinone biosynthesis.</text>
</comment>
<comment type="similarity">
    <text evidence="3 8">Belongs to the COQ9 family.</text>
</comment>
<comment type="caution">
    <text evidence="11">The sequence shown here is derived from an EMBL/GenBank/DDBJ whole genome shotgun (WGS) entry which is preliminary data.</text>
</comment>